<evidence type="ECO:0000256" key="5">
    <source>
        <dbReference type="ARBA" id="ARBA00022816"/>
    </source>
</evidence>
<reference evidence="16 17" key="1">
    <citation type="submission" date="2022-11" db="UniProtKB">
        <authorList>
            <consortium name="WormBaseParasite"/>
        </authorList>
    </citation>
    <scope>IDENTIFICATION</scope>
</reference>
<feature type="compositionally biased region" description="Polar residues" evidence="13">
    <location>
        <begin position="275"/>
        <end position="309"/>
    </location>
</feature>
<evidence type="ECO:0000256" key="12">
    <source>
        <dbReference type="PROSITE-ProRule" id="PRU00804"/>
    </source>
</evidence>
<evidence type="ECO:0000256" key="7">
    <source>
        <dbReference type="ARBA" id="ARBA00023010"/>
    </source>
</evidence>
<keyword evidence="9 12" id="KW-0539">Nucleus</keyword>
<keyword evidence="6" id="KW-0653">Protein transport</keyword>
<evidence type="ECO:0000313" key="16">
    <source>
        <dbReference type="WBParaSite" id="PgR041_g069_t01"/>
    </source>
</evidence>
<dbReference type="WBParaSite" id="PgR041_g069_t04">
    <property type="protein sequence ID" value="PgR041_g069_t04"/>
    <property type="gene ID" value="PgR041_g069"/>
</dbReference>
<dbReference type="GO" id="GO:0044613">
    <property type="term" value="C:nuclear pore central transport channel"/>
    <property type="evidence" value="ECO:0007669"/>
    <property type="project" value="TreeGrafter"/>
</dbReference>
<evidence type="ECO:0000256" key="9">
    <source>
        <dbReference type="ARBA" id="ARBA00023242"/>
    </source>
</evidence>
<keyword evidence="7" id="KW-0811">Translocation</keyword>
<keyword evidence="15" id="KW-1185">Reference proteome</keyword>
<keyword evidence="8 12" id="KW-0906">Nuclear pore complex</keyword>
<organism evidence="15 17">
    <name type="scientific">Parascaris univalens</name>
    <name type="common">Nematode worm</name>
    <dbReference type="NCBI Taxonomy" id="6257"/>
    <lineage>
        <taxon>Eukaryota</taxon>
        <taxon>Metazoa</taxon>
        <taxon>Ecdysozoa</taxon>
        <taxon>Nematoda</taxon>
        <taxon>Chromadorea</taxon>
        <taxon>Rhabditida</taxon>
        <taxon>Spirurina</taxon>
        <taxon>Ascaridomorpha</taxon>
        <taxon>Ascaridoidea</taxon>
        <taxon>Ascarididae</taxon>
        <taxon>Parascaris</taxon>
    </lineage>
</organism>
<dbReference type="WBParaSite" id="PgR041_g069_t02">
    <property type="protein sequence ID" value="PgR041_g069_t02"/>
    <property type="gene ID" value="PgR041_g069"/>
</dbReference>
<evidence type="ECO:0000256" key="4">
    <source>
        <dbReference type="ARBA" id="ARBA00022448"/>
    </source>
</evidence>
<evidence type="ECO:0000256" key="2">
    <source>
        <dbReference type="ARBA" id="ARBA00009454"/>
    </source>
</evidence>
<comment type="similarity">
    <text evidence="2">Belongs to the Nup35 family.</text>
</comment>
<dbReference type="AlphaFoldDB" id="A0A915BIC2"/>
<dbReference type="InterPro" id="IPR012677">
    <property type="entry name" value="Nucleotide-bd_a/b_plait_sf"/>
</dbReference>
<sequence>MLGTHNIREGVVDRSMFVDSHSRNSPFGFTSDDGVQNQPATPNFLFGSVNKRRSLAIPPNHSYQGMDTSDWATRDDSNLFTSALSSHLPPSTAVNKGVHWSPALVHVQGVSPRASPTSVDTSRRSSSSSRAGPPLRSIRDELKMTSVVSPVVSANAETTSTFDDPMEQSPVRENDGALHWVIVFGFSPEDASRVLQLFSRHGTVVAHRFAERGNWVYIRYSSIIHAQQALSRNGRIIDGCLRLGVIPIDPDELASLGDIAKVDTSSSRTDESTTIRGASSLTPLTMKSPSVESRSTPQGTFQPTDSPGGSSYRLRPSSTTRPAMRSLSAAYNAADNQYNINGAQQPLKDQGILQKLWNYLP</sequence>
<dbReference type="GO" id="GO:0044615">
    <property type="term" value="C:nuclear pore nuclear basket"/>
    <property type="evidence" value="ECO:0007669"/>
    <property type="project" value="TreeGrafter"/>
</dbReference>
<protein>
    <recommendedName>
        <fullName evidence="3">Nucleoporin NUP35</fullName>
    </recommendedName>
    <alternativeName>
        <fullName evidence="11">35 kDa nucleoporin</fullName>
    </alternativeName>
    <alternativeName>
        <fullName evidence="10">Nucleoporin NUP53</fullName>
    </alternativeName>
</protein>
<dbReference type="FunFam" id="3.30.70.330:FF:000095">
    <property type="entry name" value="Putative Nucleoporin NUP53"/>
    <property type="match status" value="1"/>
</dbReference>
<dbReference type="PROSITE" id="PS51472">
    <property type="entry name" value="RRM_NUP35"/>
    <property type="match status" value="1"/>
</dbReference>
<feature type="region of interest" description="Disordered" evidence="13">
    <location>
        <begin position="109"/>
        <end position="139"/>
    </location>
</feature>
<comment type="subcellular location">
    <subcellularLocation>
        <location evidence="1">Nucleus</location>
        <location evidence="1">Nuclear pore complex</location>
    </subcellularLocation>
</comment>
<dbReference type="InterPro" id="IPR035979">
    <property type="entry name" value="RBD_domain_sf"/>
</dbReference>
<dbReference type="PANTHER" id="PTHR21527:SF6">
    <property type="entry name" value="NUCLEOPORIN NUP35"/>
    <property type="match status" value="1"/>
</dbReference>
<evidence type="ECO:0000259" key="14">
    <source>
        <dbReference type="PROSITE" id="PS51472"/>
    </source>
</evidence>
<dbReference type="PANTHER" id="PTHR21527">
    <property type="entry name" value="NUCLEOPORIN NUP35"/>
    <property type="match status" value="1"/>
</dbReference>
<dbReference type="CDD" id="cd12441">
    <property type="entry name" value="RRM_Nup53_like"/>
    <property type="match status" value="1"/>
</dbReference>
<dbReference type="SUPFAM" id="SSF54928">
    <property type="entry name" value="RNA-binding domain, RBD"/>
    <property type="match status" value="1"/>
</dbReference>
<evidence type="ECO:0000313" key="15">
    <source>
        <dbReference type="Proteomes" id="UP000887569"/>
    </source>
</evidence>
<evidence type="ECO:0000256" key="8">
    <source>
        <dbReference type="ARBA" id="ARBA00023132"/>
    </source>
</evidence>
<proteinExistence type="inferred from homology"/>
<dbReference type="WBParaSite" id="PgR041_g069_t01">
    <property type="protein sequence ID" value="PgR041_g069_t01"/>
    <property type="gene ID" value="PgR041_g069"/>
</dbReference>
<evidence type="ECO:0000256" key="11">
    <source>
        <dbReference type="ARBA" id="ARBA00030250"/>
    </source>
</evidence>
<dbReference type="GO" id="GO:0006607">
    <property type="term" value="P:NLS-bearing protein import into nucleus"/>
    <property type="evidence" value="ECO:0007669"/>
    <property type="project" value="TreeGrafter"/>
</dbReference>
<dbReference type="GO" id="GO:0051028">
    <property type="term" value="P:mRNA transport"/>
    <property type="evidence" value="ECO:0007669"/>
    <property type="project" value="UniProtKB-UniRule"/>
</dbReference>
<evidence type="ECO:0000256" key="1">
    <source>
        <dbReference type="ARBA" id="ARBA00004567"/>
    </source>
</evidence>
<dbReference type="GO" id="GO:0017056">
    <property type="term" value="F:structural constituent of nuclear pore"/>
    <property type="evidence" value="ECO:0007669"/>
    <property type="project" value="TreeGrafter"/>
</dbReference>
<evidence type="ECO:0000256" key="10">
    <source>
        <dbReference type="ARBA" id="ARBA00029997"/>
    </source>
</evidence>
<dbReference type="InterPro" id="IPR007846">
    <property type="entry name" value="RRM_NUP35_dom"/>
</dbReference>
<dbReference type="GO" id="GO:0003676">
    <property type="term" value="F:nucleic acid binding"/>
    <property type="evidence" value="ECO:0007669"/>
    <property type="project" value="InterPro"/>
</dbReference>
<feature type="region of interest" description="Disordered" evidence="13">
    <location>
        <begin position="264"/>
        <end position="322"/>
    </location>
</feature>
<name>A0A915BIC2_PARUN</name>
<dbReference type="Proteomes" id="UP000887569">
    <property type="component" value="Unplaced"/>
</dbReference>
<feature type="domain" description="RRM Nup35-type" evidence="14">
    <location>
        <begin position="175"/>
        <end position="255"/>
    </location>
</feature>
<dbReference type="GO" id="GO:0005543">
    <property type="term" value="F:phospholipid binding"/>
    <property type="evidence" value="ECO:0007669"/>
    <property type="project" value="TreeGrafter"/>
</dbReference>
<accession>A0A915BIC2</accession>
<evidence type="ECO:0000256" key="13">
    <source>
        <dbReference type="SAM" id="MobiDB-lite"/>
    </source>
</evidence>
<dbReference type="Pfam" id="PF05172">
    <property type="entry name" value="RRM_Nup35"/>
    <property type="match status" value="1"/>
</dbReference>
<evidence type="ECO:0000256" key="6">
    <source>
        <dbReference type="ARBA" id="ARBA00022927"/>
    </source>
</evidence>
<keyword evidence="4 12" id="KW-0813">Transport</keyword>
<evidence type="ECO:0000313" key="17">
    <source>
        <dbReference type="WBParaSite" id="PgR041_g069_t02"/>
    </source>
</evidence>
<dbReference type="Gene3D" id="3.30.70.330">
    <property type="match status" value="1"/>
</dbReference>
<evidence type="ECO:0000256" key="3">
    <source>
        <dbReference type="ARBA" id="ARBA00016439"/>
    </source>
</evidence>
<keyword evidence="5 12" id="KW-0509">mRNA transport</keyword>
<dbReference type="WBParaSite" id="PgR041_g069_t03">
    <property type="protein sequence ID" value="PgR041_g069_t03"/>
    <property type="gene ID" value="PgR041_g069"/>
</dbReference>
<dbReference type="GO" id="GO:0006999">
    <property type="term" value="P:nuclear pore organization"/>
    <property type="evidence" value="ECO:0007669"/>
    <property type="project" value="TreeGrafter"/>
</dbReference>